<reference evidence="3 4" key="3">
    <citation type="journal article" date="2015" name="Genome Announc.">
        <title>Draft Genome Sequence of the Archiascomycetous Yeast Saitoella complicata.</title>
        <authorList>
            <person name="Yamauchi K."/>
            <person name="Kondo S."/>
            <person name="Hamamoto M."/>
            <person name="Takahashi Y."/>
            <person name="Ogura Y."/>
            <person name="Hayashi T."/>
            <person name="Nishida H."/>
        </authorList>
    </citation>
    <scope>NUCLEOTIDE SEQUENCE [LARGE SCALE GENOMIC DNA]</scope>
    <source>
        <strain evidence="3 4">NRRL Y-17804</strain>
    </source>
</reference>
<sequence length="833" mass="94230">MRPHPSKRLKLDLGSSGIAVDLRDELDRLRSQVRSLQRLNESLQLQLKIGDDVNSRMGRHNVELEEDNERLRRGLVKDTPVAKRNGEALAEEVTRLRRELGVMAEQRYAAQSEVEELRDQANLADQLREENERLKRDMAAADEQKTCAQTDAKELRRQAELLDPVKKANERLQREMVLAKEHMKTVQTELEDLRPKAALVDRLSDSNDKMTEAMKEQTQKLKAQTFVATHLTEENKRLQREMVVALEKMKSAQSELVQFQIYNNNLAGQLQQCSANMLDSERARSALLITASQAQGVKGNQLVADLQKMLATVHQTNQKLLQKLQEQGKESNATIDAQKLEIARLQKTLMDAAPMPQANDQVSAVAPLQVTADPSLIEMQKTLVSSLEANRGLHQQVAGLEAELSHWKSKSREDDVQVAEFSKNNILLEVEVQKLKEKLKKAEADKEDTVKSINAYFTAIIRKKRKAEATVKVQQTELATLKGAGARLKEEVTTLKKQLEQAGSDKKNHAAPSQDLKEVKGQSFTNELVHRIQDATKQVDKLKSDLHVQVTRFRKELDQAEKEKEQLRVKGEAKAEVQRIMIEKLQKNSVSPSTVMAVNVERASLKMKLDQAERDKMSAETSLRKCRSEAQQQKLEYQSLIAESLRMQARAVSSERRHNKQMNTLGGTNTNLAHRMGHLMALVNQREQHLLALQRELQESRRSSQPQMPGTVLWTAPAPRGPISPQIKSPEQLESDSLRTQITTLESLCGEQQAQIEVLLGENEDFKMQIPLLRARMDNIEGGFCERCTEFETQVKELKEESAEEQGRVVNFEEETDLLEGQWDSGDLADAGG</sequence>
<feature type="coiled-coil region" evidence="1">
    <location>
        <begin position="418"/>
        <end position="452"/>
    </location>
</feature>
<dbReference type="RefSeq" id="XP_019027085.1">
    <property type="nucleotide sequence ID" value="XM_019172180.1"/>
</dbReference>
<dbReference type="STRING" id="698492.A0A0E9NNW3"/>
<dbReference type="GO" id="GO:0005856">
    <property type="term" value="C:cytoskeleton"/>
    <property type="evidence" value="ECO:0007669"/>
    <property type="project" value="TreeGrafter"/>
</dbReference>
<evidence type="ECO:0000256" key="1">
    <source>
        <dbReference type="SAM" id="Coils"/>
    </source>
</evidence>
<dbReference type="GO" id="GO:0005200">
    <property type="term" value="F:structural constituent of cytoskeleton"/>
    <property type="evidence" value="ECO:0007669"/>
    <property type="project" value="TreeGrafter"/>
</dbReference>
<dbReference type="PANTHER" id="PTHR47357:SF1">
    <property type="entry name" value="SPINDLE POLE BODY COMPONENT 110"/>
    <property type="match status" value="1"/>
</dbReference>
<feature type="coiled-coil region" evidence="1">
    <location>
        <begin position="19"/>
        <end position="46"/>
    </location>
</feature>
<reference evidence="3 4" key="1">
    <citation type="journal article" date="2011" name="J. Gen. Appl. Microbiol.">
        <title>Draft genome sequencing of the enigmatic yeast Saitoella complicata.</title>
        <authorList>
            <person name="Nishida H."/>
            <person name="Hamamoto M."/>
            <person name="Sugiyama J."/>
        </authorList>
    </citation>
    <scope>NUCLEOTIDE SEQUENCE [LARGE SCALE GENOMIC DNA]</scope>
    <source>
        <strain evidence="3 4">NRRL Y-17804</strain>
    </source>
</reference>
<dbReference type="PANTHER" id="PTHR47357">
    <property type="entry name" value="COP1-INTERACTIVE PROTEIN 1"/>
    <property type="match status" value="1"/>
</dbReference>
<organism evidence="3 4">
    <name type="scientific">Saitoella complicata (strain BCRC 22490 / CBS 7301 / JCM 7358 / NBRC 10748 / NRRL Y-17804)</name>
    <dbReference type="NCBI Taxonomy" id="698492"/>
    <lineage>
        <taxon>Eukaryota</taxon>
        <taxon>Fungi</taxon>
        <taxon>Dikarya</taxon>
        <taxon>Ascomycota</taxon>
        <taxon>Taphrinomycotina</taxon>
        <taxon>Taphrinomycotina incertae sedis</taxon>
        <taxon>Saitoella</taxon>
    </lineage>
</organism>
<dbReference type="AlphaFoldDB" id="A0A0E9NNW3"/>
<evidence type="ECO:0000313" key="3">
    <source>
        <dbReference type="EMBL" id="GAO51524.1"/>
    </source>
</evidence>
<evidence type="ECO:0000313" key="4">
    <source>
        <dbReference type="Proteomes" id="UP000033140"/>
    </source>
</evidence>
<evidence type="ECO:0000256" key="2">
    <source>
        <dbReference type="SAM" id="MobiDB-lite"/>
    </source>
</evidence>
<accession>A0A0E9NNW3</accession>
<protein>
    <submittedName>
        <fullName evidence="3">Uncharacterized protein</fullName>
    </submittedName>
</protein>
<comment type="caution">
    <text evidence="3">The sequence shown here is derived from an EMBL/GenBank/DDBJ whole genome shotgun (WGS) entry which is preliminary data.</text>
</comment>
<proteinExistence type="predicted"/>
<name>A0A0E9NNW3_SAICN</name>
<feature type="coiled-coil region" evidence="1">
    <location>
        <begin position="485"/>
        <end position="643"/>
    </location>
</feature>
<feature type="region of interest" description="Disordered" evidence="2">
    <location>
        <begin position="814"/>
        <end position="833"/>
    </location>
</feature>
<keyword evidence="1" id="KW-0175">Coiled coil</keyword>
<feature type="coiled-coil region" evidence="1">
    <location>
        <begin position="110"/>
        <end position="255"/>
    </location>
</feature>
<keyword evidence="4" id="KW-1185">Reference proteome</keyword>
<dbReference type="EMBL" id="BACD03000047">
    <property type="protein sequence ID" value="GAO51524.1"/>
    <property type="molecule type" value="Genomic_DNA"/>
</dbReference>
<reference evidence="3 4" key="2">
    <citation type="journal article" date="2014" name="J. Gen. Appl. Microbiol.">
        <title>The early diverging ascomycetous budding yeast Saitoella complicata has three histone deacetylases belonging to the Clr6, Hos2, and Rpd3 lineages.</title>
        <authorList>
            <person name="Nishida H."/>
            <person name="Matsumoto T."/>
            <person name="Kondo S."/>
            <person name="Hamamoto M."/>
            <person name="Yoshikawa H."/>
        </authorList>
    </citation>
    <scope>NUCLEOTIDE SEQUENCE [LARGE SCALE GENOMIC DNA]</scope>
    <source>
        <strain evidence="3 4">NRRL Y-17804</strain>
    </source>
</reference>
<dbReference type="Proteomes" id="UP000033140">
    <property type="component" value="Unassembled WGS sequence"/>
</dbReference>
<gene>
    <name evidence="3" type="ORF">G7K_5623-t1</name>
</gene>